<keyword evidence="3" id="KW-1185">Reference proteome</keyword>
<protein>
    <submittedName>
        <fullName evidence="2">Uncharacterized protein</fullName>
    </submittedName>
</protein>
<feature type="compositionally biased region" description="Basic and acidic residues" evidence="1">
    <location>
        <begin position="8"/>
        <end position="17"/>
    </location>
</feature>
<organism evidence="2 3">
    <name type="scientific">Streptomyces sporangiiformans</name>
    <dbReference type="NCBI Taxonomy" id="2315329"/>
    <lineage>
        <taxon>Bacteria</taxon>
        <taxon>Bacillati</taxon>
        <taxon>Actinomycetota</taxon>
        <taxon>Actinomycetes</taxon>
        <taxon>Kitasatosporales</taxon>
        <taxon>Streptomycetaceae</taxon>
        <taxon>Streptomyces</taxon>
    </lineage>
</organism>
<sequence>MGPADDDFVGRCAEDRGSPLLGRFHSAPGRPGTKNRQPAPRYELGKTVARAETLAELHVSRRQRSS</sequence>
<evidence type="ECO:0000313" key="2">
    <source>
        <dbReference type="EMBL" id="TPQ22673.1"/>
    </source>
</evidence>
<evidence type="ECO:0000256" key="1">
    <source>
        <dbReference type="SAM" id="MobiDB-lite"/>
    </source>
</evidence>
<dbReference type="Proteomes" id="UP000317378">
    <property type="component" value="Unassembled WGS sequence"/>
</dbReference>
<gene>
    <name evidence="2" type="ORF">FGD71_008360</name>
</gene>
<dbReference type="AlphaFoldDB" id="A0A505DDH3"/>
<name>A0A505DDH3_9ACTN</name>
<reference evidence="2 3" key="1">
    <citation type="submission" date="2019-06" db="EMBL/GenBank/DDBJ databases">
        <title>Streptomyces sporangiiformans sp. nov., a novel actinomycete isolated from soil in Mount Song.</title>
        <authorList>
            <person name="Han L."/>
        </authorList>
    </citation>
    <scope>NUCLEOTIDE SEQUENCE [LARGE SCALE GENOMIC DNA]</scope>
    <source>
        <strain evidence="2 3">NEAU-SSA 1</strain>
    </source>
</reference>
<dbReference type="EMBL" id="VCHX02000079">
    <property type="protein sequence ID" value="TPQ22673.1"/>
    <property type="molecule type" value="Genomic_DNA"/>
</dbReference>
<comment type="caution">
    <text evidence="2">The sequence shown here is derived from an EMBL/GenBank/DDBJ whole genome shotgun (WGS) entry which is preliminary data.</text>
</comment>
<accession>A0A505DDH3</accession>
<evidence type="ECO:0000313" key="3">
    <source>
        <dbReference type="Proteomes" id="UP000317378"/>
    </source>
</evidence>
<proteinExistence type="predicted"/>
<feature type="region of interest" description="Disordered" evidence="1">
    <location>
        <begin position="1"/>
        <end position="39"/>
    </location>
</feature>